<dbReference type="SUPFAM" id="SSF51735">
    <property type="entry name" value="NAD(P)-binding Rossmann-fold domains"/>
    <property type="match status" value="1"/>
</dbReference>
<dbReference type="InterPro" id="IPR002347">
    <property type="entry name" value="SDR_fam"/>
</dbReference>
<reference evidence="5 6" key="1">
    <citation type="journal article" date="2011" name="Stand. Genomic Sci.">
        <title>High quality draft genome sequence of Segniliparus rugosus CDC 945(T)= (ATCC BAA-974(T)).</title>
        <authorList>
            <person name="Earl A.M."/>
            <person name="Desjardins C.A."/>
            <person name="Fitzgerald M.G."/>
            <person name="Arachchi H.M."/>
            <person name="Zeng Q."/>
            <person name="Mehta T."/>
            <person name="Griggs A."/>
            <person name="Birren B.W."/>
            <person name="Toney N.C."/>
            <person name="Carr J."/>
            <person name="Posey J."/>
            <person name="Butler W.R."/>
        </authorList>
    </citation>
    <scope>NUCLEOTIDE SEQUENCE [LARGE SCALE GENOMIC DNA]</scope>
    <source>
        <strain evidence="6">ATCC BAA-974 / DSM 45345 / CCUG 50838 / CIP 108380 / JCM 13579 / CDC 945</strain>
    </source>
</reference>
<protein>
    <recommendedName>
        <fullName evidence="4">Ketoreductase domain-containing protein</fullName>
    </recommendedName>
</protein>
<keyword evidence="2" id="KW-0560">Oxidoreductase</keyword>
<dbReference type="HOGENOM" id="CLU_010194_2_1_11"/>
<dbReference type="NCBIfam" id="NF005878">
    <property type="entry name" value="PRK07825.1"/>
    <property type="match status" value="1"/>
</dbReference>
<comment type="caution">
    <text evidence="5">The sequence shown here is derived from an EMBL/GenBank/DDBJ whole genome shotgun (WGS) entry which is preliminary data.</text>
</comment>
<dbReference type="PANTHER" id="PTHR24322">
    <property type="entry name" value="PKSB"/>
    <property type="match status" value="1"/>
</dbReference>
<keyword evidence="6" id="KW-1185">Reference proteome</keyword>
<proteinExistence type="inferred from homology"/>
<dbReference type="AlphaFoldDB" id="E5XP20"/>
<name>E5XP20_SEGRC</name>
<dbReference type="OrthoDB" id="9775296at2"/>
<dbReference type="eggNOG" id="COG4221">
    <property type="taxonomic scope" value="Bacteria"/>
</dbReference>
<dbReference type="Proteomes" id="UP000004816">
    <property type="component" value="Unassembled WGS sequence"/>
</dbReference>
<dbReference type="GO" id="GO:0016616">
    <property type="term" value="F:oxidoreductase activity, acting on the CH-OH group of donors, NAD or NADP as acceptor"/>
    <property type="evidence" value="ECO:0007669"/>
    <property type="project" value="TreeGrafter"/>
</dbReference>
<accession>E5XP20</accession>
<evidence type="ECO:0000256" key="3">
    <source>
        <dbReference type="RuleBase" id="RU000363"/>
    </source>
</evidence>
<feature type="domain" description="Ketoreductase" evidence="4">
    <location>
        <begin position="13"/>
        <end position="193"/>
    </location>
</feature>
<evidence type="ECO:0000256" key="2">
    <source>
        <dbReference type="ARBA" id="ARBA00023002"/>
    </source>
</evidence>
<sequence length="290" mass="30156">MANRSQPISVDGAVVVISGAARGIGKSTAELFAAKGATVWIGDVDADVAAQTAAQIPGARSAYLDVTSPESWHAFVSAVNEGSGRIDVLVNNAGVMPLGAFEQMSWATVDLILDVNVRGVLAGMRAVLPDMLARGRGHIVNVASLAGVVPIPGMTTYNASKFGAVGASLAARAEYRGSGVTISAVLPSAVNTELASGADMPGGSLLKVQPEDVAEAIVGTLRTRRARTSVPGWLLFPASLLTLLPEPLVNFGRRVINDRRALNTDPVGRRAYQDRLDRQASKHAANIGEL</sequence>
<organism evidence="5 6">
    <name type="scientific">Segniliparus rugosus (strain ATCC BAA-974 / DSM 45345 / CCUG 50838 / CIP 108380 / JCM 13579 / CDC 945)</name>
    <dbReference type="NCBI Taxonomy" id="679197"/>
    <lineage>
        <taxon>Bacteria</taxon>
        <taxon>Bacillati</taxon>
        <taxon>Actinomycetota</taxon>
        <taxon>Actinomycetes</taxon>
        <taxon>Mycobacteriales</taxon>
        <taxon>Segniliparaceae</taxon>
        <taxon>Segniliparus</taxon>
    </lineage>
</organism>
<dbReference type="Pfam" id="PF00106">
    <property type="entry name" value="adh_short"/>
    <property type="match status" value="1"/>
</dbReference>
<dbReference type="CDD" id="cd05233">
    <property type="entry name" value="SDR_c"/>
    <property type="match status" value="1"/>
</dbReference>
<dbReference type="SMART" id="SM00822">
    <property type="entry name" value="PKS_KR"/>
    <property type="match status" value="1"/>
</dbReference>
<dbReference type="EMBL" id="ACZI02000003">
    <property type="protein sequence ID" value="EFV13912.1"/>
    <property type="molecule type" value="Genomic_DNA"/>
</dbReference>
<dbReference type="RefSeq" id="WP_007468833.1">
    <property type="nucleotide sequence ID" value="NZ_KI391954.1"/>
</dbReference>
<comment type="similarity">
    <text evidence="1 3">Belongs to the short-chain dehydrogenases/reductases (SDR) family.</text>
</comment>
<dbReference type="InterPro" id="IPR036291">
    <property type="entry name" value="NAD(P)-bd_dom_sf"/>
</dbReference>
<evidence type="ECO:0000259" key="4">
    <source>
        <dbReference type="SMART" id="SM00822"/>
    </source>
</evidence>
<dbReference type="Gene3D" id="3.40.50.720">
    <property type="entry name" value="NAD(P)-binding Rossmann-like Domain"/>
    <property type="match status" value="1"/>
</dbReference>
<dbReference type="InterPro" id="IPR057326">
    <property type="entry name" value="KR_dom"/>
</dbReference>
<dbReference type="PRINTS" id="PR00080">
    <property type="entry name" value="SDRFAMILY"/>
</dbReference>
<evidence type="ECO:0000313" key="5">
    <source>
        <dbReference type="EMBL" id="EFV13912.1"/>
    </source>
</evidence>
<evidence type="ECO:0000256" key="1">
    <source>
        <dbReference type="ARBA" id="ARBA00006484"/>
    </source>
</evidence>
<dbReference type="PANTHER" id="PTHR24322:SF736">
    <property type="entry name" value="RETINOL DEHYDROGENASE 10"/>
    <property type="match status" value="1"/>
</dbReference>
<dbReference type="PRINTS" id="PR00081">
    <property type="entry name" value="GDHRDH"/>
</dbReference>
<dbReference type="STRING" id="679197.HMPREF9336_01241"/>
<evidence type="ECO:0000313" key="6">
    <source>
        <dbReference type="Proteomes" id="UP000004816"/>
    </source>
</evidence>
<gene>
    <name evidence="5" type="ORF">HMPREF9336_01241</name>
</gene>